<gene>
    <name evidence="2" type="ORF">KHM83_11755</name>
</gene>
<name>A0ABS5PS11_9FIRM</name>
<protein>
    <submittedName>
        <fullName evidence="2">Cyclodeaminase/cyclohydrolase family protein</fullName>
    </submittedName>
</protein>
<dbReference type="Proteomes" id="UP000746471">
    <property type="component" value="Unassembled WGS sequence"/>
</dbReference>
<proteinExistence type="predicted"/>
<dbReference type="Pfam" id="PF04961">
    <property type="entry name" value="FTCD_C"/>
    <property type="match status" value="1"/>
</dbReference>
<dbReference type="Gene3D" id="1.20.120.680">
    <property type="entry name" value="Formiminotetrahydrofolate cyclodeaminase monomer, up-and-down helical bundle"/>
    <property type="match status" value="1"/>
</dbReference>
<evidence type="ECO:0000313" key="2">
    <source>
        <dbReference type="EMBL" id="MBS7527356.1"/>
    </source>
</evidence>
<keyword evidence="3" id="KW-1185">Reference proteome</keyword>
<dbReference type="InterPro" id="IPR036178">
    <property type="entry name" value="Formintransfe-cycloase-like_sf"/>
</dbReference>
<sequence length="205" mass="21876">MFKQLTLEQFIEETASGAPVPGGGSVAALTGSLSAALSAMVANLTVGKKKYAEMEGDMTRILASMSPKKDQFLALIDKDSAAFDLVMKALKMPKETEADAVKRQAVLQSSLIDAADAPYAIAELAASLFEDIETLVVYGNSNAQTDALVAAMLARTAIHAALYNVKINLLSIKDESYVTKMREKVNTLSVLADEREKAILSKSSL</sequence>
<dbReference type="EMBL" id="JAHBCL010000019">
    <property type="protein sequence ID" value="MBS7527356.1"/>
    <property type="molecule type" value="Genomic_DNA"/>
</dbReference>
<evidence type="ECO:0000259" key="1">
    <source>
        <dbReference type="Pfam" id="PF04961"/>
    </source>
</evidence>
<dbReference type="SUPFAM" id="SSF101262">
    <property type="entry name" value="Methenyltetrahydrofolate cyclohydrolase-like"/>
    <property type="match status" value="1"/>
</dbReference>
<reference evidence="2 3" key="1">
    <citation type="submission" date="2021-05" db="EMBL/GenBank/DDBJ databases">
        <title>Fusibacter ferrireducens sp. nov., an anaerobic, sulfur- and Fe-reducing bacterium isolated from the mangrove sediment.</title>
        <authorList>
            <person name="Qiu D."/>
        </authorList>
    </citation>
    <scope>NUCLEOTIDE SEQUENCE [LARGE SCALE GENOMIC DNA]</scope>
    <source>
        <strain evidence="2 3">DSM 12116</strain>
    </source>
</reference>
<dbReference type="InterPro" id="IPR007044">
    <property type="entry name" value="Cyclodeamin/CycHdrlase"/>
</dbReference>
<comment type="caution">
    <text evidence="2">The sequence shown here is derived from an EMBL/GenBank/DDBJ whole genome shotgun (WGS) entry which is preliminary data.</text>
</comment>
<evidence type="ECO:0000313" key="3">
    <source>
        <dbReference type="Proteomes" id="UP000746471"/>
    </source>
</evidence>
<accession>A0ABS5PS11</accession>
<organism evidence="2 3">
    <name type="scientific">Fusibacter paucivorans</name>
    <dbReference type="NCBI Taxonomy" id="76009"/>
    <lineage>
        <taxon>Bacteria</taxon>
        <taxon>Bacillati</taxon>
        <taxon>Bacillota</taxon>
        <taxon>Clostridia</taxon>
        <taxon>Eubacteriales</taxon>
        <taxon>Eubacteriales Family XII. Incertae Sedis</taxon>
        <taxon>Fusibacter</taxon>
    </lineage>
</organism>
<dbReference type="RefSeq" id="WP_213237217.1">
    <property type="nucleotide sequence ID" value="NZ_JAHBCL010000019.1"/>
</dbReference>
<feature type="domain" description="Cyclodeaminase/cyclohydrolase" evidence="1">
    <location>
        <begin position="6"/>
        <end position="186"/>
    </location>
</feature>